<dbReference type="Proteomes" id="UP000176998">
    <property type="component" value="Unassembled WGS sequence"/>
</dbReference>
<protein>
    <submittedName>
        <fullName evidence="1">Uncharacterized protein</fullName>
    </submittedName>
</protein>
<gene>
    <name evidence="1" type="ORF">CORC01_04842</name>
</gene>
<dbReference type="InterPro" id="IPR027796">
    <property type="entry name" value="OTT_1508_deam-like"/>
</dbReference>
<comment type="caution">
    <text evidence="1">The sequence shown here is derived from an EMBL/GenBank/DDBJ whole genome shotgun (WGS) entry which is preliminary data.</text>
</comment>
<evidence type="ECO:0000313" key="2">
    <source>
        <dbReference type="Proteomes" id="UP000176998"/>
    </source>
</evidence>
<dbReference type="RefSeq" id="XP_022477086.1">
    <property type="nucleotide sequence ID" value="XM_022616489.1"/>
</dbReference>
<dbReference type="STRING" id="1209926.A0A1G4BEU5"/>
<dbReference type="PANTHER" id="PTHR42037">
    <property type="match status" value="1"/>
</dbReference>
<proteinExistence type="predicted"/>
<evidence type="ECO:0000313" key="1">
    <source>
        <dbReference type="EMBL" id="OHE99941.1"/>
    </source>
</evidence>
<sequence length="562" mass="63946">MARDEPILANQTRRLREQRTVDVKGIGVLTFSLRNRLTRLYEALVLLCGLIEACKRPGSGQYRTPSETGEPGSSSRTTLEFFINKLAQICDNRPYGSTVTSLAIIQKPDKMQYIFASNQRSPEDAESSRTVISQLLDNMAVPERFDVRDDDRSPVFRQLLHNILLFHAERVSLYISRLNQRLNQCVENLKATSSQPGDPLLYELEYLQTLTEVMEPLDDNEEVARNSERLVLAANAFRKSPMYESVIERTREGRFDESERWFELQHFIGRLSSYHGAVRAILSGRRRLHPGLFENFEVLWLPSSKPMPNPMDSLHDYIRVEKQQEKRSSKNIIRRMMSESAERSVILEHAETLQVCGLDEHISRQCQKSTFSPIIHCEILILQYLCQEYRGDHHVPFFNDARYIGCSKPTCRLCEYYFNAHNGGIQVRSGHKNVYSNWTIPNIFAAGSAEATERDNLIDKVIAKIREDALRALREKVSDGKRYDSNTYSSQPTHQSLDVLAAPSLDRLAVAVGALSIIVSTDNPHSVDEDTRSICAEVGESDVDEDNFWEGSGLEHSGGVTL</sequence>
<dbReference type="EMBL" id="MJBS01000032">
    <property type="protein sequence ID" value="OHE99941.1"/>
    <property type="molecule type" value="Genomic_DNA"/>
</dbReference>
<keyword evidence="2" id="KW-1185">Reference proteome</keyword>
<organism evidence="1 2">
    <name type="scientific">Colletotrichum orchidophilum</name>
    <dbReference type="NCBI Taxonomy" id="1209926"/>
    <lineage>
        <taxon>Eukaryota</taxon>
        <taxon>Fungi</taxon>
        <taxon>Dikarya</taxon>
        <taxon>Ascomycota</taxon>
        <taxon>Pezizomycotina</taxon>
        <taxon>Sordariomycetes</taxon>
        <taxon>Hypocreomycetidae</taxon>
        <taxon>Glomerellales</taxon>
        <taxon>Glomerellaceae</taxon>
        <taxon>Colletotrichum</taxon>
    </lineage>
</organism>
<dbReference type="GeneID" id="34557999"/>
<accession>A0A1G4BEU5</accession>
<dbReference type="AlphaFoldDB" id="A0A1G4BEU5"/>
<dbReference type="PANTHER" id="PTHR42037:SF1">
    <property type="match status" value="1"/>
</dbReference>
<reference evidence="1 2" key="1">
    <citation type="submission" date="2016-09" db="EMBL/GenBank/DDBJ databases">
        <authorList>
            <person name="Capua I."/>
            <person name="De Benedictis P."/>
            <person name="Joannis T."/>
            <person name="Lombin L.H."/>
            <person name="Cattoli G."/>
        </authorList>
    </citation>
    <scope>NUCLEOTIDE SEQUENCE [LARGE SCALE GENOMIC DNA]</scope>
    <source>
        <strain evidence="1 2">IMI 309357</strain>
    </source>
</reference>
<dbReference type="OrthoDB" id="3251507at2759"/>
<dbReference type="Pfam" id="PF14441">
    <property type="entry name" value="OTT_1508_deam"/>
    <property type="match status" value="1"/>
</dbReference>
<name>A0A1G4BEU5_9PEZI</name>